<proteinExistence type="predicted"/>
<name>A0A2M6WBF9_9BACT</name>
<protein>
    <submittedName>
        <fullName evidence="1">Uncharacterized protein</fullName>
    </submittedName>
</protein>
<sequence length="65" mass="7443">MAPLAISLTPAKQKFILELNAHQFERLAANFGFFSDSFIRSLEQAEKDYRAGRVKKISSLKDLRK</sequence>
<dbReference type="Proteomes" id="UP000231464">
    <property type="component" value="Unassembled WGS sequence"/>
</dbReference>
<gene>
    <name evidence="1" type="ORF">COU23_00755</name>
</gene>
<reference evidence="2" key="1">
    <citation type="submission" date="2017-09" db="EMBL/GenBank/DDBJ databases">
        <title>Depth-based differentiation of microbial function through sediment-hosted aquifers and enrichment of novel symbionts in the deep terrestrial subsurface.</title>
        <authorList>
            <person name="Probst A.J."/>
            <person name="Ladd B."/>
            <person name="Jarett J.K."/>
            <person name="Geller-Mcgrath D.E."/>
            <person name="Sieber C.M.K."/>
            <person name="Emerson J.B."/>
            <person name="Anantharaman K."/>
            <person name="Thomas B.C."/>
            <person name="Malmstrom R."/>
            <person name="Stieglmeier M."/>
            <person name="Klingl A."/>
            <person name="Woyke T."/>
            <person name="Ryan C.M."/>
            <person name="Banfield J.F."/>
        </authorList>
    </citation>
    <scope>NUCLEOTIDE SEQUENCE [LARGE SCALE GENOMIC DNA]</scope>
</reference>
<evidence type="ECO:0000313" key="1">
    <source>
        <dbReference type="EMBL" id="PIT90015.1"/>
    </source>
</evidence>
<accession>A0A2M6WBF9</accession>
<organism evidence="1 2">
    <name type="scientific">Candidatus Kuenenbacteria bacterium CG10_big_fil_rev_8_21_14_0_10_36_11</name>
    <dbReference type="NCBI Taxonomy" id="1974618"/>
    <lineage>
        <taxon>Bacteria</taxon>
        <taxon>Candidatus Kueneniibacteriota</taxon>
    </lineage>
</organism>
<comment type="caution">
    <text evidence="1">The sequence shown here is derived from an EMBL/GenBank/DDBJ whole genome shotgun (WGS) entry which is preliminary data.</text>
</comment>
<evidence type="ECO:0000313" key="2">
    <source>
        <dbReference type="Proteomes" id="UP000231464"/>
    </source>
</evidence>
<dbReference type="AlphaFoldDB" id="A0A2M6WBF9"/>
<dbReference type="EMBL" id="PFBP01000012">
    <property type="protein sequence ID" value="PIT90015.1"/>
    <property type="molecule type" value="Genomic_DNA"/>
</dbReference>